<evidence type="ECO:0000256" key="4">
    <source>
        <dbReference type="ARBA" id="ARBA00022989"/>
    </source>
</evidence>
<keyword evidence="4 6" id="KW-1133">Transmembrane helix</keyword>
<feature type="transmembrane region" description="Helical" evidence="6">
    <location>
        <begin position="292"/>
        <end position="316"/>
    </location>
</feature>
<sequence length="336" mass="37693">MKDNEYRFIMRIFVFITFLAVIFTAWPFLDTLAFACAFSYMSKPFYDAIRKFTGRTLGALICILIITIPAIFLLLFIISDVINFLNTLNFLEIIENVTNFLTYLGLQNIAKKDLTPVISELWIFLRPTINMMASQLYRLPLLFIKILITVFLTYYFLKDGHNFKGAIMPHVPDVYAPQTELFMENLHEAYKNLFVGNALTSFTVGIISIIGFWAMGLPNPVTLGALSGILTLLPVVGGWTIYMPLCLFYIATGMYLKALLLFGFGVLFLSLAPDFVIRPSIVSNESDIHPALLLIAFLMGPLALGITGFALGPIIVGTFDAIFRVRTGEDSIINLK</sequence>
<dbReference type="RefSeq" id="WP_011972057.1">
    <property type="nucleotide sequence ID" value="NC_009634.1"/>
</dbReference>
<feature type="transmembrane region" description="Helical" evidence="6">
    <location>
        <begin position="57"/>
        <end position="78"/>
    </location>
</feature>
<name>A6UNT2_METVS</name>
<protein>
    <recommendedName>
        <fullName evidence="9">Permease</fullName>
    </recommendedName>
</protein>
<evidence type="ECO:0000256" key="6">
    <source>
        <dbReference type="SAM" id="Phobius"/>
    </source>
</evidence>
<comment type="subcellular location">
    <subcellularLocation>
        <location evidence="1">Membrane</location>
        <topology evidence="1">Multi-pass membrane protein</topology>
    </subcellularLocation>
</comment>
<dbReference type="KEGG" id="mvn:Mevan_0245"/>
<reference evidence="7" key="1">
    <citation type="submission" date="2007-06" db="EMBL/GenBank/DDBJ databases">
        <title>Complete sequence of Methanococcus vannielii SB.</title>
        <authorList>
            <consortium name="US DOE Joint Genome Institute"/>
            <person name="Copeland A."/>
            <person name="Lucas S."/>
            <person name="Lapidus A."/>
            <person name="Barry K."/>
            <person name="Glavina del Rio T."/>
            <person name="Dalin E."/>
            <person name="Tice H."/>
            <person name="Pitluck S."/>
            <person name="Chain P."/>
            <person name="Malfatti S."/>
            <person name="Shin M."/>
            <person name="Vergez L."/>
            <person name="Schmutz J."/>
            <person name="Larimer F."/>
            <person name="Land M."/>
            <person name="Hauser L."/>
            <person name="Kyrpides N."/>
            <person name="Anderson I."/>
            <person name="Sieprawska-Lupa M."/>
            <person name="Whitman W.B."/>
            <person name="Richardson P."/>
        </authorList>
    </citation>
    <scope>NUCLEOTIDE SEQUENCE [LARGE SCALE GENOMIC DNA]</scope>
    <source>
        <strain evidence="7">SB</strain>
    </source>
</reference>
<evidence type="ECO:0000256" key="3">
    <source>
        <dbReference type="ARBA" id="ARBA00022692"/>
    </source>
</evidence>
<dbReference type="GeneID" id="5324947"/>
<evidence type="ECO:0000256" key="1">
    <source>
        <dbReference type="ARBA" id="ARBA00004141"/>
    </source>
</evidence>
<evidence type="ECO:0000313" key="7">
    <source>
        <dbReference type="EMBL" id="ABR54154.1"/>
    </source>
</evidence>
<feature type="transmembrane region" description="Helical" evidence="6">
    <location>
        <begin position="12"/>
        <end position="36"/>
    </location>
</feature>
<evidence type="ECO:0008006" key="9">
    <source>
        <dbReference type="Google" id="ProtNLM"/>
    </source>
</evidence>
<keyword evidence="5 6" id="KW-0472">Membrane</keyword>
<dbReference type="PANTHER" id="PTHR21716:SF71">
    <property type="entry name" value="TRANSPORT PROTEIN MJ1177-RELATED"/>
    <property type="match status" value="1"/>
</dbReference>
<dbReference type="eggNOG" id="arCOG02642">
    <property type="taxonomic scope" value="Archaea"/>
</dbReference>
<dbReference type="GO" id="GO:0016020">
    <property type="term" value="C:membrane"/>
    <property type="evidence" value="ECO:0007669"/>
    <property type="project" value="UniProtKB-SubCell"/>
</dbReference>
<gene>
    <name evidence="7" type="ordered locus">Mevan_0245</name>
</gene>
<dbReference type="OrthoDB" id="137390at2157"/>
<feature type="transmembrane region" description="Helical" evidence="6">
    <location>
        <begin position="221"/>
        <end position="242"/>
    </location>
</feature>
<dbReference type="HOGENOM" id="CLU_041771_3_0_2"/>
<evidence type="ECO:0000256" key="2">
    <source>
        <dbReference type="ARBA" id="ARBA00009773"/>
    </source>
</evidence>
<feature type="transmembrane region" description="Helical" evidence="6">
    <location>
        <begin position="193"/>
        <end position="215"/>
    </location>
</feature>
<feature type="transmembrane region" description="Helical" evidence="6">
    <location>
        <begin position="136"/>
        <end position="157"/>
    </location>
</feature>
<dbReference type="Proteomes" id="UP000001107">
    <property type="component" value="Chromosome"/>
</dbReference>
<evidence type="ECO:0000313" key="8">
    <source>
        <dbReference type="Proteomes" id="UP000001107"/>
    </source>
</evidence>
<feature type="transmembrane region" description="Helical" evidence="6">
    <location>
        <begin position="254"/>
        <end position="272"/>
    </location>
</feature>
<dbReference type="PANTHER" id="PTHR21716">
    <property type="entry name" value="TRANSMEMBRANE PROTEIN"/>
    <property type="match status" value="1"/>
</dbReference>
<dbReference type="Pfam" id="PF01594">
    <property type="entry name" value="AI-2E_transport"/>
    <property type="match status" value="1"/>
</dbReference>
<keyword evidence="3 6" id="KW-0812">Transmembrane</keyword>
<dbReference type="STRING" id="406327.Mevan_0245"/>
<dbReference type="EMBL" id="CP000742">
    <property type="protein sequence ID" value="ABR54154.1"/>
    <property type="molecule type" value="Genomic_DNA"/>
</dbReference>
<accession>A6UNT2</accession>
<organism evidence="7 8">
    <name type="scientific">Methanococcus vannielii (strain ATCC 35089 / DSM 1224 / JCM 13029 / OCM 148 / SB)</name>
    <dbReference type="NCBI Taxonomy" id="406327"/>
    <lineage>
        <taxon>Archaea</taxon>
        <taxon>Methanobacteriati</taxon>
        <taxon>Methanobacteriota</taxon>
        <taxon>Methanomada group</taxon>
        <taxon>Methanococci</taxon>
        <taxon>Methanococcales</taxon>
        <taxon>Methanococcaceae</taxon>
        <taxon>Methanococcus</taxon>
    </lineage>
</organism>
<dbReference type="InterPro" id="IPR002549">
    <property type="entry name" value="AI-2E-like"/>
</dbReference>
<dbReference type="AlphaFoldDB" id="A6UNT2"/>
<comment type="similarity">
    <text evidence="2">Belongs to the autoinducer-2 exporter (AI-2E) (TC 2.A.86) family.</text>
</comment>
<evidence type="ECO:0000256" key="5">
    <source>
        <dbReference type="ARBA" id="ARBA00023136"/>
    </source>
</evidence>
<proteinExistence type="inferred from homology"/>
<keyword evidence="8" id="KW-1185">Reference proteome</keyword>